<dbReference type="SMART" id="SM00409">
    <property type="entry name" value="IG"/>
    <property type="match status" value="2"/>
</dbReference>
<feature type="transmembrane region" description="Helical" evidence="11">
    <location>
        <begin position="254"/>
        <end position="275"/>
    </location>
</feature>
<keyword evidence="6 11" id="KW-0472">Membrane</keyword>
<keyword evidence="5 11" id="KW-1133">Transmembrane helix</keyword>
<dbReference type="AlphaFoldDB" id="A0A7N8X134"/>
<comment type="subcellular location">
    <subcellularLocation>
        <location evidence="1">Cell membrane</location>
        <topology evidence="1">Single-pass type I membrane protein</topology>
    </subcellularLocation>
</comment>
<keyword evidence="10" id="KW-0393">Immunoglobulin domain</keyword>
<evidence type="ECO:0000256" key="9">
    <source>
        <dbReference type="ARBA" id="ARBA00023180"/>
    </source>
</evidence>
<dbReference type="GO" id="GO:0007166">
    <property type="term" value="P:cell surface receptor signaling pathway"/>
    <property type="evidence" value="ECO:0007669"/>
    <property type="project" value="TreeGrafter"/>
</dbReference>
<dbReference type="InterPro" id="IPR036179">
    <property type="entry name" value="Ig-like_dom_sf"/>
</dbReference>
<evidence type="ECO:0000259" key="13">
    <source>
        <dbReference type="PROSITE" id="PS50835"/>
    </source>
</evidence>
<evidence type="ECO:0000256" key="2">
    <source>
        <dbReference type="ARBA" id="ARBA00022475"/>
    </source>
</evidence>
<evidence type="ECO:0000256" key="4">
    <source>
        <dbReference type="ARBA" id="ARBA00022729"/>
    </source>
</evidence>
<dbReference type="Ensembl" id="ENSMAMT00000048383.1">
    <property type="protein sequence ID" value="ENSMAMP00000044183.1"/>
    <property type="gene ID" value="ENSMAMG00000001641.2"/>
</dbReference>
<keyword evidence="2" id="KW-1003">Cell membrane</keyword>
<feature type="chain" id="PRO_5031292267" evidence="12">
    <location>
        <begin position="23"/>
        <end position="365"/>
    </location>
</feature>
<dbReference type="InParanoid" id="A0A7N8X134"/>
<dbReference type="InterPro" id="IPR003599">
    <property type="entry name" value="Ig_sub"/>
</dbReference>
<proteinExistence type="predicted"/>
<evidence type="ECO:0000313" key="14">
    <source>
        <dbReference type="Ensembl" id="ENSMAMP00000044183.1"/>
    </source>
</evidence>
<feature type="domain" description="Ig-like" evidence="13">
    <location>
        <begin position="141"/>
        <end position="232"/>
    </location>
</feature>
<organism evidence="14 15">
    <name type="scientific">Mastacembelus armatus</name>
    <name type="common">zig-zag eel</name>
    <dbReference type="NCBI Taxonomy" id="205130"/>
    <lineage>
        <taxon>Eukaryota</taxon>
        <taxon>Metazoa</taxon>
        <taxon>Chordata</taxon>
        <taxon>Craniata</taxon>
        <taxon>Vertebrata</taxon>
        <taxon>Euteleostomi</taxon>
        <taxon>Actinopterygii</taxon>
        <taxon>Neopterygii</taxon>
        <taxon>Teleostei</taxon>
        <taxon>Neoteleostei</taxon>
        <taxon>Acanthomorphata</taxon>
        <taxon>Anabantaria</taxon>
        <taxon>Synbranchiformes</taxon>
        <taxon>Mastacembelidae</taxon>
        <taxon>Mastacembelus</taxon>
    </lineage>
</organism>
<keyword evidence="8" id="KW-0675">Receptor</keyword>
<dbReference type="Gene3D" id="2.60.40.10">
    <property type="entry name" value="Immunoglobulins"/>
    <property type="match status" value="2"/>
</dbReference>
<evidence type="ECO:0000256" key="8">
    <source>
        <dbReference type="ARBA" id="ARBA00023170"/>
    </source>
</evidence>
<evidence type="ECO:0000256" key="7">
    <source>
        <dbReference type="ARBA" id="ARBA00023157"/>
    </source>
</evidence>
<evidence type="ECO:0000256" key="10">
    <source>
        <dbReference type="ARBA" id="ARBA00023319"/>
    </source>
</evidence>
<dbReference type="InterPro" id="IPR007110">
    <property type="entry name" value="Ig-like_dom"/>
</dbReference>
<reference evidence="14" key="2">
    <citation type="submission" date="2025-09" db="UniProtKB">
        <authorList>
            <consortium name="Ensembl"/>
        </authorList>
    </citation>
    <scope>IDENTIFICATION</scope>
</reference>
<dbReference type="GO" id="GO:0009897">
    <property type="term" value="C:external side of plasma membrane"/>
    <property type="evidence" value="ECO:0007669"/>
    <property type="project" value="TreeGrafter"/>
</dbReference>
<feature type="signal peptide" evidence="12">
    <location>
        <begin position="1"/>
        <end position="22"/>
    </location>
</feature>
<dbReference type="GO" id="GO:0042130">
    <property type="term" value="P:negative regulation of T cell proliferation"/>
    <property type="evidence" value="ECO:0007669"/>
    <property type="project" value="TreeGrafter"/>
</dbReference>
<keyword evidence="3 11" id="KW-0812">Transmembrane</keyword>
<dbReference type="GO" id="GO:0006955">
    <property type="term" value="P:immune response"/>
    <property type="evidence" value="ECO:0007669"/>
    <property type="project" value="TreeGrafter"/>
</dbReference>
<dbReference type="GO" id="GO:0031295">
    <property type="term" value="P:T cell costimulation"/>
    <property type="evidence" value="ECO:0007669"/>
    <property type="project" value="TreeGrafter"/>
</dbReference>
<dbReference type="PROSITE" id="PS50835">
    <property type="entry name" value="IG_LIKE"/>
    <property type="match status" value="2"/>
</dbReference>
<feature type="transmembrane region" description="Helical" evidence="11">
    <location>
        <begin position="317"/>
        <end position="339"/>
    </location>
</feature>
<dbReference type="PANTHER" id="PTHR25466">
    <property type="entry name" value="T-LYMPHOCYTE ACTIVATION ANTIGEN"/>
    <property type="match status" value="1"/>
</dbReference>
<evidence type="ECO:0000256" key="6">
    <source>
        <dbReference type="ARBA" id="ARBA00023136"/>
    </source>
</evidence>
<keyword evidence="9" id="KW-0325">Glycoprotein</keyword>
<dbReference type="PANTHER" id="PTHR25466:SF14">
    <property type="entry name" value="BUTYROPHILIN SUBFAMILY 2 MEMBER A2-LIKE-RELATED"/>
    <property type="match status" value="1"/>
</dbReference>
<dbReference type="GeneTree" id="ENSGT00540000073890"/>
<evidence type="ECO:0000256" key="11">
    <source>
        <dbReference type="SAM" id="Phobius"/>
    </source>
</evidence>
<dbReference type="SUPFAM" id="SSF48726">
    <property type="entry name" value="Immunoglobulin"/>
    <property type="match status" value="2"/>
</dbReference>
<dbReference type="GO" id="GO:0071222">
    <property type="term" value="P:cellular response to lipopolysaccharide"/>
    <property type="evidence" value="ECO:0007669"/>
    <property type="project" value="TreeGrafter"/>
</dbReference>
<accession>A0A7N8X134</accession>
<keyword evidence="4 12" id="KW-0732">Signal</keyword>
<name>A0A7N8X134_9TELE</name>
<dbReference type="GO" id="GO:0042102">
    <property type="term" value="P:positive regulation of T cell proliferation"/>
    <property type="evidence" value="ECO:0007669"/>
    <property type="project" value="TreeGrafter"/>
</dbReference>
<evidence type="ECO:0000256" key="12">
    <source>
        <dbReference type="SAM" id="SignalP"/>
    </source>
</evidence>
<protein>
    <submittedName>
        <fullName evidence="14">Butyrophilin subfamily 2 member A2-like</fullName>
    </submittedName>
</protein>
<keyword evidence="7" id="KW-1015">Disulfide bond</keyword>
<feature type="transmembrane region" description="Helical" evidence="11">
    <location>
        <begin position="287"/>
        <end position="305"/>
    </location>
</feature>
<dbReference type="InterPro" id="IPR013106">
    <property type="entry name" value="Ig_V-set"/>
</dbReference>
<evidence type="ECO:0000256" key="1">
    <source>
        <dbReference type="ARBA" id="ARBA00004251"/>
    </source>
</evidence>
<dbReference type="InterPro" id="IPR051713">
    <property type="entry name" value="T-cell_Activation_Regulation"/>
</dbReference>
<dbReference type="Pfam" id="PF07686">
    <property type="entry name" value="V-set"/>
    <property type="match status" value="1"/>
</dbReference>
<sequence>MNMASTGILCSIVFVILIRANAAFVKVQCMTESVGQYGQQSLLDCNVKHAEEVSDFKIRVVVWKKEGVDEPVLMFNKEEITSHPDFQFAEPSWNNRNMNVSLLITNTKVVDSGAYTCMVIGNTGDDMSDTNLKVTAKYKVPTISSIPEKITLNTGGSLICKSDGGYPKGEIRWFDEYNTDWTKSAKMEAKQTTSGLVQLSSELTLLQGSVFSKYICQVFNASGGKEAETTFNIPVTSEKHEGNGEEKDTLSSKAVAPLVVIGSLIVGLLIVLLVCKRRSRRKYPQPPIRFLVKLSIIFINHITVMNQYNQIFTDFAGVWWLVLLILIKATILVTSSLFLGTCMTKATTLFSCSLSEGSDILTDKL</sequence>
<dbReference type="InterPro" id="IPR013783">
    <property type="entry name" value="Ig-like_fold"/>
</dbReference>
<evidence type="ECO:0000313" key="15">
    <source>
        <dbReference type="Proteomes" id="UP000261640"/>
    </source>
</evidence>
<feature type="domain" description="Ig-like" evidence="13">
    <location>
        <begin position="38"/>
        <end position="135"/>
    </location>
</feature>
<reference evidence="14" key="1">
    <citation type="submission" date="2025-08" db="UniProtKB">
        <authorList>
            <consortium name="Ensembl"/>
        </authorList>
    </citation>
    <scope>IDENTIFICATION</scope>
</reference>
<keyword evidence="15" id="KW-1185">Reference proteome</keyword>
<evidence type="ECO:0000256" key="5">
    <source>
        <dbReference type="ARBA" id="ARBA00022989"/>
    </source>
</evidence>
<dbReference type="Proteomes" id="UP000261640">
    <property type="component" value="Unplaced"/>
</dbReference>
<evidence type="ECO:0000256" key="3">
    <source>
        <dbReference type="ARBA" id="ARBA00022692"/>
    </source>
</evidence>